<name>A0A0F9RBT4_9ZZZZ</name>
<dbReference type="EMBL" id="LAZR01001023">
    <property type="protein sequence ID" value="KKN52349.1"/>
    <property type="molecule type" value="Genomic_DNA"/>
</dbReference>
<proteinExistence type="predicted"/>
<evidence type="ECO:0000313" key="2">
    <source>
        <dbReference type="EMBL" id="KKN52349.1"/>
    </source>
</evidence>
<dbReference type="PANTHER" id="PTHR21248">
    <property type="entry name" value="CARDIOLIPIN SYNTHASE"/>
    <property type="match status" value="1"/>
</dbReference>
<dbReference type="GO" id="GO:0016020">
    <property type="term" value="C:membrane"/>
    <property type="evidence" value="ECO:0007669"/>
    <property type="project" value="TreeGrafter"/>
</dbReference>
<dbReference type="SMART" id="SM00155">
    <property type="entry name" value="PLDc"/>
    <property type="match status" value="2"/>
</dbReference>
<gene>
    <name evidence="2" type="ORF">LCGC14_0613610</name>
</gene>
<protein>
    <recommendedName>
        <fullName evidence="1">PLD phosphodiesterase domain-containing protein</fullName>
    </recommendedName>
</protein>
<dbReference type="InterPro" id="IPR025202">
    <property type="entry name" value="PLD-like_dom"/>
</dbReference>
<dbReference type="SUPFAM" id="SSF56024">
    <property type="entry name" value="Phospholipase D/nuclease"/>
    <property type="match status" value="2"/>
</dbReference>
<dbReference type="Pfam" id="PF13091">
    <property type="entry name" value="PLDc_2"/>
    <property type="match status" value="2"/>
</dbReference>
<dbReference type="AlphaFoldDB" id="A0A0F9RBT4"/>
<dbReference type="GO" id="GO:0008808">
    <property type="term" value="F:cardiolipin synthase activity"/>
    <property type="evidence" value="ECO:0007669"/>
    <property type="project" value="TreeGrafter"/>
</dbReference>
<reference evidence="2" key="1">
    <citation type="journal article" date="2015" name="Nature">
        <title>Complex archaea that bridge the gap between prokaryotes and eukaryotes.</title>
        <authorList>
            <person name="Spang A."/>
            <person name="Saw J.H."/>
            <person name="Jorgensen S.L."/>
            <person name="Zaremba-Niedzwiedzka K."/>
            <person name="Martijn J."/>
            <person name="Lind A.E."/>
            <person name="van Eijk R."/>
            <person name="Schleper C."/>
            <person name="Guy L."/>
            <person name="Ettema T.J."/>
        </authorList>
    </citation>
    <scope>NUCLEOTIDE SEQUENCE</scope>
</reference>
<dbReference type="PANTHER" id="PTHR21248:SF22">
    <property type="entry name" value="PHOSPHOLIPASE D"/>
    <property type="match status" value="1"/>
</dbReference>
<dbReference type="GO" id="GO:0032049">
    <property type="term" value="P:cardiolipin biosynthetic process"/>
    <property type="evidence" value="ECO:0007669"/>
    <property type="project" value="UniProtKB-ARBA"/>
</dbReference>
<sequence length="401" mass="45665">MRPRNGRTTPIAQTRPLTRGSLARQVEIERERSTICVPELREGRGAFLLFVEGDELYEVMIKAIESAERDICMESYIFAADEVGQRFADALAAKARSGVHVRLYLDAFGAGYRTFHDLERNLEGAGVRLRWFHSFNLYRPLRYLQRNHRKLLVVDGREAFLGGFNIRRVNSRRLYGKMRQRDTHVRVAGELASLAAILFDRLWHRAARIPAKAIPDHPTGIEALLVPSYSRHCRQRLACLHAGLIDSARQHVFLTSPYFGPGTVVDTALQNAAKRGVDVRLLVPRRGDPLVAGWATRAAYEPLLAAGVRVYEYLPRQLHAKTSVIDEEWSMIGSANLDYLSLFVNQELILLAHDRKLAETLHFQYHRDVGEAAEVILSEWQGRGWREHGLELVGWAGRRLF</sequence>
<dbReference type="PROSITE" id="PS50035">
    <property type="entry name" value="PLD"/>
    <property type="match status" value="2"/>
</dbReference>
<dbReference type="Gene3D" id="3.30.870.10">
    <property type="entry name" value="Endonuclease Chain A"/>
    <property type="match status" value="2"/>
</dbReference>
<dbReference type="CDD" id="cd09110">
    <property type="entry name" value="PLDc_CLS_1"/>
    <property type="match status" value="1"/>
</dbReference>
<feature type="domain" description="PLD phosphodiesterase" evidence="1">
    <location>
        <begin position="314"/>
        <end position="341"/>
    </location>
</feature>
<accession>A0A0F9RBT4</accession>
<dbReference type="InterPro" id="IPR001736">
    <property type="entry name" value="PLipase_D/transphosphatidylase"/>
</dbReference>
<evidence type="ECO:0000259" key="1">
    <source>
        <dbReference type="PROSITE" id="PS50035"/>
    </source>
</evidence>
<comment type="caution">
    <text evidence="2">The sequence shown here is derived from an EMBL/GenBank/DDBJ whole genome shotgun (WGS) entry which is preliminary data.</text>
</comment>
<dbReference type="CDD" id="cd09159">
    <property type="entry name" value="PLDc_ybhO_like_2"/>
    <property type="match status" value="1"/>
</dbReference>
<organism evidence="2">
    <name type="scientific">marine sediment metagenome</name>
    <dbReference type="NCBI Taxonomy" id="412755"/>
    <lineage>
        <taxon>unclassified sequences</taxon>
        <taxon>metagenomes</taxon>
        <taxon>ecological metagenomes</taxon>
    </lineage>
</organism>
<feature type="domain" description="PLD phosphodiesterase" evidence="1">
    <location>
        <begin position="143"/>
        <end position="170"/>
    </location>
</feature>